<dbReference type="InterPro" id="IPR002312">
    <property type="entry name" value="Asp/Asn-tRNA-synth_IIb"/>
</dbReference>
<evidence type="ECO:0000313" key="10">
    <source>
        <dbReference type="EMBL" id="AYV76456.1"/>
    </source>
</evidence>
<comment type="subcellular location">
    <subcellularLocation>
        <location evidence="1">Cytoplasm</location>
    </subcellularLocation>
</comment>
<dbReference type="PROSITE" id="PS50862">
    <property type="entry name" value="AA_TRNA_LIGASE_II"/>
    <property type="match status" value="1"/>
</dbReference>
<dbReference type="GO" id="GO:0004815">
    <property type="term" value="F:aspartate-tRNA ligase activity"/>
    <property type="evidence" value="ECO:0007669"/>
    <property type="project" value="InterPro"/>
</dbReference>
<keyword evidence="7" id="KW-0648">Protein biosynthesis</keyword>
<evidence type="ECO:0000256" key="8">
    <source>
        <dbReference type="ARBA" id="ARBA00023146"/>
    </source>
</evidence>
<dbReference type="Pfam" id="PF01336">
    <property type="entry name" value="tRNA_anti-codon"/>
    <property type="match status" value="1"/>
</dbReference>
<dbReference type="EMBL" id="MK071985">
    <property type="protein sequence ID" value="AYV76456.1"/>
    <property type="molecule type" value="Genomic_DNA"/>
</dbReference>
<dbReference type="Gene3D" id="3.30.930.10">
    <property type="entry name" value="Bira Bifunctional Protein, Domain 2"/>
    <property type="match status" value="1"/>
</dbReference>
<dbReference type="InterPro" id="IPR045864">
    <property type="entry name" value="aa-tRNA-synth_II/BPL/LPL"/>
</dbReference>
<evidence type="ECO:0000256" key="2">
    <source>
        <dbReference type="ARBA" id="ARBA00005312"/>
    </source>
</evidence>
<dbReference type="CDD" id="cd00776">
    <property type="entry name" value="AsxRS_core"/>
    <property type="match status" value="1"/>
</dbReference>
<organism evidence="10">
    <name type="scientific">Terrestrivirus sp</name>
    <dbReference type="NCBI Taxonomy" id="2487775"/>
    <lineage>
        <taxon>Viruses</taxon>
        <taxon>Varidnaviria</taxon>
        <taxon>Bamfordvirae</taxon>
        <taxon>Nucleocytoviricota</taxon>
        <taxon>Megaviricetes</taxon>
        <taxon>Imitervirales</taxon>
        <taxon>Mimiviridae</taxon>
        <taxon>Klosneuvirinae</taxon>
    </lineage>
</organism>
<evidence type="ECO:0000256" key="5">
    <source>
        <dbReference type="ARBA" id="ARBA00022741"/>
    </source>
</evidence>
<dbReference type="InterPro" id="IPR006195">
    <property type="entry name" value="aa-tRNA-synth_II"/>
</dbReference>
<dbReference type="Gene3D" id="2.40.50.140">
    <property type="entry name" value="Nucleic acid-binding proteins"/>
    <property type="match status" value="1"/>
</dbReference>
<dbReference type="NCBIfam" id="TIGR00458">
    <property type="entry name" value="aspS_nondisc"/>
    <property type="match status" value="1"/>
</dbReference>
<dbReference type="GO" id="GO:0017101">
    <property type="term" value="C:aminoacyl-tRNA synthetase multienzyme complex"/>
    <property type="evidence" value="ECO:0007669"/>
    <property type="project" value="TreeGrafter"/>
</dbReference>
<keyword evidence="4" id="KW-0436">Ligase</keyword>
<protein>
    <recommendedName>
        <fullName evidence="9">Aminoacyl-transfer RNA synthetases class-II family profile domain-containing protein</fullName>
    </recommendedName>
</protein>
<gene>
    <name evidence="10" type="ORF">Terrestrivirus7_9</name>
</gene>
<dbReference type="GO" id="GO:0005524">
    <property type="term" value="F:ATP binding"/>
    <property type="evidence" value="ECO:0007669"/>
    <property type="project" value="UniProtKB-KW"/>
</dbReference>
<dbReference type="InterPro" id="IPR004365">
    <property type="entry name" value="NA-bd_OB_tRNA"/>
</dbReference>
<evidence type="ECO:0000256" key="6">
    <source>
        <dbReference type="ARBA" id="ARBA00022840"/>
    </source>
</evidence>
<keyword evidence="3" id="KW-0963">Cytoplasm</keyword>
<dbReference type="InterPro" id="IPR012340">
    <property type="entry name" value="NA-bd_OB-fold"/>
</dbReference>
<proteinExistence type="inferred from homology"/>
<feature type="domain" description="Aminoacyl-transfer RNA synthetases class-II family profile" evidence="9">
    <location>
        <begin position="187"/>
        <end position="497"/>
    </location>
</feature>
<dbReference type="InterPro" id="IPR004364">
    <property type="entry name" value="Aa-tRNA-synt_II"/>
</dbReference>
<dbReference type="PRINTS" id="PR01042">
    <property type="entry name" value="TRNASYNTHASP"/>
</dbReference>
<comment type="similarity">
    <text evidence="2">Belongs to the class-II aminoacyl-tRNA synthetase family. Type 2 subfamily.</text>
</comment>
<name>A0A3G4ZNK2_9VIRU</name>
<dbReference type="InterPro" id="IPR004523">
    <property type="entry name" value="Asp-tRNA_synthase_2"/>
</dbReference>
<evidence type="ECO:0000259" key="9">
    <source>
        <dbReference type="PROSITE" id="PS50862"/>
    </source>
</evidence>
<dbReference type="Pfam" id="PF00152">
    <property type="entry name" value="tRNA-synt_2"/>
    <property type="match status" value="1"/>
</dbReference>
<dbReference type="PANTHER" id="PTHR43450">
    <property type="entry name" value="ASPARTYL-TRNA SYNTHETASE"/>
    <property type="match status" value="1"/>
</dbReference>
<dbReference type="SUPFAM" id="SSF50249">
    <property type="entry name" value="Nucleic acid-binding proteins"/>
    <property type="match status" value="1"/>
</dbReference>
<reference evidence="10" key="1">
    <citation type="submission" date="2018-10" db="EMBL/GenBank/DDBJ databases">
        <title>Hidden diversity of soil giant viruses.</title>
        <authorList>
            <person name="Schulz F."/>
            <person name="Alteio L."/>
            <person name="Goudeau D."/>
            <person name="Ryan E.M."/>
            <person name="Malmstrom R.R."/>
            <person name="Blanchard J."/>
            <person name="Woyke T."/>
        </authorList>
    </citation>
    <scope>NUCLEOTIDE SEQUENCE</scope>
    <source>
        <strain evidence="10">TEV1</strain>
    </source>
</reference>
<dbReference type="HAMAP" id="MF_02075">
    <property type="entry name" value="Asp_tRNA_synth_type2"/>
    <property type="match status" value="1"/>
</dbReference>
<evidence type="ECO:0000256" key="1">
    <source>
        <dbReference type="ARBA" id="ARBA00004496"/>
    </source>
</evidence>
<evidence type="ECO:0000256" key="3">
    <source>
        <dbReference type="ARBA" id="ARBA00022490"/>
    </source>
</evidence>
<dbReference type="FunFam" id="3.30.930.10:FF:000038">
    <property type="entry name" value="Aspartate--tRNA ligase"/>
    <property type="match status" value="1"/>
</dbReference>
<accession>A0A3G4ZNK2</accession>
<keyword evidence="8" id="KW-0030">Aminoacyl-tRNA synthetase</keyword>
<dbReference type="PANTHER" id="PTHR43450:SF1">
    <property type="entry name" value="ASPARTATE--TRNA LIGASE, CYTOPLASMIC"/>
    <property type="match status" value="1"/>
</dbReference>
<dbReference type="NCBIfam" id="NF003483">
    <property type="entry name" value="PRK05159.1"/>
    <property type="match status" value="1"/>
</dbReference>
<evidence type="ECO:0000256" key="4">
    <source>
        <dbReference type="ARBA" id="ARBA00022598"/>
    </source>
</evidence>
<keyword evidence="5" id="KW-0547">Nucleotide-binding</keyword>
<dbReference type="SUPFAM" id="SSF55681">
    <property type="entry name" value="Class II aaRS and biotin synthetases"/>
    <property type="match status" value="1"/>
</dbReference>
<evidence type="ECO:0000256" key="7">
    <source>
        <dbReference type="ARBA" id="ARBA00022917"/>
    </source>
</evidence>
<dbReference type="GO" id="GO:0003723">
    <property type="term" value="F:RNA binding"/>
    <property type="evidence" value="ECO:0007669"/>
    <property type="project" value="TreeGrafter"/>
</dbReference>
<sequence>MSETSRNVYKINEINESLIGSDIEIHGRVHNIRALPRVCFIILRDQIHSIQCVISKPKQKKEIQIDTTIQPDPEIELFDKCTGLKTEAYIKIGGVIIQLPDNVKQVNFTSHKNFEFKITSIELISDTVLELPFALEDVNHLYDSTADGHTETSDKDEAESRRNKVLLHTRLNNRAFDLRAPFNNCIFKVQSGVCEFFRNYLTQEGFMEIHSPKIIGTPSEGGAAVFKVNYFGTDVFLAQSPQLYKQMCINADFNRVFEIGPVFRAENCASHRHLCEFVGLDIEMALSPNNGTGVDYHEIIRTFWGMLVHVFENINIKYQKDIDYIKSLHKLEDLKYSQEPFILNFKDGVTLLQNAGFEQSFLDDLSTQNEKELGRLVKEQFGYDLFVLDKYPLCVRPFYTMPTNDGIYSHSFDVIMRGQEISSGAQRINNYTQLVDRLKELKLDPQYLYHYLESFKYGSRPHGGCGFGLERIVMLFLDLENVRETSLFPRDPTRVVP</sequence>
<keyword evidence="6" id="KW-0067">ATP-binding</keyword>